<proteinExistence type="predicted"/>
<name>A0ABR3GW07_9PEZI</name>
<dbReference type="EMBL" id="JBBBZM010000006">
    <property type="protein sequence ID" value="KAL0640072.1"/>
    <property type="molecule type" value="Genomic_DNA"/>
</dbReference>
<keyword evidence="3" id="KW-1185">Reference proteome</keyword>
<organism evidence="2 3">
    <name type="scientific">Discina gigas</name>
    <dbReference type="NCBI Taxonomy" id="1032678"/>
    <lineage>
        <taxon>Eukaryota</taxon>
        <taxon>Fungi</taxon>
        <taxon>Dikarya</taxon>
        <taxon>Ascomycota</taxon>
        <taxon>Pezizomycotina</taxon>
        <taxon>Pezizomycetes</taxon>
        <taxon>Pezizales</taxon>
        <taxon>Discinaceae</taxon>
        <taxon>Discina</taxon>
    </lineage>
</organism>
<evidence type="ECO:0000256" key="1">
    <source>
        <dbReference type="SAM" id="MobiDB-lite"/>
    </source>
</evidence>
<feature type="compositionally biased region" description="Low complexity" evidence="1">
    <location>
        <begin position="38"/>
        <end position="50"/>
    </location>
</feature>
<gene>
    <name evidence="2" type="ORF">Q9L58_000900</name>
</gene>
<evidence type="ECO:0000313" key="3">
    <source>
        <dbReference type="Proteomes" id="UP001447188"/>
    </source>
</evidence>
<dbReference type="InterPro" id="IPR032675">
    <property type="entry name" value="LRR_dom_sf"/>
</dbReference>
<comment type="caution">
    <text evidence="2">The sequence shown here is derived from an EMBL/GenBank/DDBJ whole genome shotgun (WGS) entry which is preliminary data.</text>
</comment>
<sequence length="548" mass="62069">MKTVTATRVRSSDGDMNFFKRLIVLIRSQKSRRRRSRASSASNPTATTTTFSSNYNASSISIHNGSSKQDSAAARAPPEVLLNIFSFICPHALDHSHESAENSITESGCMLCGMRDLARVSLVCKEWHQAAQVLQYRSIRLDTVHYCGMEGDLQARRKRSSFFQKQTSPLEIPEQRMRLLYRTFQEKESIATLVWLLKIPYMTRETCKQDLARLVSQLPNLRYVDLPDGIYHDDSSCASLKAILYTRCPDLRKMTWVAGSEKNFVDLWIEPPWLSLEVVELSGMKVENESLVQVLASLPNLKHLKLKSMDWTSDDVFDPTFGLFPAVENLELEGETSLTIDGLSKYLSRPEVSQTLKHLTLTNTLISAHLLYRILLQATSLTSLSVRETVARTIPRTDVHLISSQSLTSLTYEIIDDDSRISKPSTSYYAYLSESLWDGGLPSLVDLYVRETKFHQRLQNDRATAGVFAASGWTQRMTVCEKGPDHMDWTKYRVGTIGNGNLFVSPIYERPRSTVFMPDFDENNRASMLTVPGSGTKSKRSSRSDLWR</sequence>
<dbReference type="Proteomes" id="UP001447188">
    <property type="component" value="Unassembled WGS sequence"/>
</dbReference>
<accession>A0ABR3GW07</accession>
<evidence type="ECO:0008006" key="4">
    <source>
        <dbReference type="Google" id="ProtNLM"/>
    </source>
</evidence>
<dbReference type="SUPFAM" id="SSF52047">
    <property type="entry name" value="RNI-like"/>
    <property type="match status" value="1"/>
</dbReference>
<evidence type="ECO:0000313" key="2">
    <source>
        <dbReference type="EMBL" id="KAL0640072.1"/>
    </source>
</evidence>
<feature type="region of interest" description="Disordered" evidence="1">
    <location>
        <begin position="527"/>
        <end position="548"/>
    </location>
</feature>
<dbReference type="Gene3D" id="3.80.10.10">
    <property type="entry name" value="Ribonuclease Inhibitor"/>
    <property type="match status" value="1"/>
</dbReference>
<dbReference type="Gene3D" id="1.20.1280.50">
    <property type="match status" value="1"/>
</dbReference>
<protein>
    <recommendedName>
        <fullName evidence="4">F-box domain-containing protein</fullName>
    </recommendedName>
</protein>
<dbReference type="CDD" id="cd09917">
    <property type="entry name" value="F-box_SF"/>
    <property type="match status" value="1"/>
</dbReference>
<feature type="region of interest" description="Disordered" evidence="1">
    <location>
        <begin position="30"/>
        <end position="50"/>
    </location>
</feature>
<reference evidence="2 3" key="1">
    <citation type="submission" date="2024-02" db="EMBL/GenBank/DDBJ databases">
        <title>Discinaceae phylogenomics.</title>
        <authorList>
            <person name="Dirks A.C."/>
            <person name="James T.Y."/>
        </authorList>
    </citation>
    <scope>NUCLEOTIDE SEQUENCE [LARGE SCALE GENOMIC DNA]</scope>
    <source>
        <strain evidence="2 3">ACD0624</strain>
    </source>
</reference>